<accession>A0A5E4F340</accession>
<dbReference type="InParanoid" id="A0A5E4F340"/>
<reference evidence="1 4" key="3">
    <citation type="journal article" date="2022" name="G3 (Bethesda)">
        <title>Whole-genome sequence and methylome profiling of the almond [Prunus dulcis (Mill.) D.A. Webb] cultivar 'Nonpareil'.</title>
        <authorList>
            <person name="D'Amico-Willman K.M."/>
            <person name="Ouma W.Z."/>
            <person name="Meulia T."/>
            <person name="Sideli G.M."/>
            <person name="Gradziel T.M."/>
            <person name="Fresnedo-Ramirez J."/>
        </authorList>
    </citation>
    <scope>NUCLEOTIDE SEQUENCE [LARGE SCALE GENOMIC DNA]</scope>
    <source>
        <strain evidence="1">Clone GOH B32 T37-40</strain>
    </source>
</reference>
<evidence type="ECO:0000313" key="4">
    <source>
        <dbReference type="Proteomes" id="UP001054821"/>
    </source>
</evidence>
<evidence type="ECO:0000313" key="2">
    <source>
        <dbReference type="EMBL" id="VVA22515.1"/>
    </source>
</evidence>
<reference evidence="2" key="1">
    <citation type="submission" date="2019-07" db="EMBL/GenBank/DDBJ databases">
        <authorList>
            <person name="Alioto T."/>
            <person name="Alioto T."/>
            <person name="Gomez Garrido J."/>
        </authorList>
    </citation>
    <scope>NUCLEOTIDE SEQUENCE</scope>
</reference>
<proteinExistence type="predicted"/>
<dbReference type="Proteomes" id="UP001054821">
    <property type="component" value="Chromosome 1"/>
</dbReference>
<name>A0A5E4F340_PRUDU</name>
<evidence type="ECO:0000313" key="1">
    <source>
        <dbReference type="EMBL" id="KAI5353798.1"/>
    </source>
</evidence>
<protein>
    <submittedName>
        <fullName evidence="2">Uncharacterized protein</fullName>
    </submittedName>
</protein>
<dbReference type="Proteomes" id="UP000327085">
    <property type="component" value="Chromosome 1"/>
</dbReference>
<sequence length="99" mass="11232">MGSNNHEDSNTRVTFNFNLSTSFRVKHRHRRSFIALSAPRTDPMPRFREEPLNHPYSHFSLRKTPPAPVAGLASAITMNCKPKPTLRRGKAMNLPVMSC</sequence>
<keyword evidence="4" id="KW-1185">Reference proteome</keyword>
<dbReference type="Gramene" id="VVA22515">
    <property type="protein sequence ID" value="VVA22515"/>
    <property type="gene ID" value="Prudul26B020712"/>
</dbReference>
<dbReference type="EMBL" id="JAJFAZ020000001">
    <property type="protein sequence ID" value="KAI5353798.1"/>
    <property type="molecule type" value="Genomic_DNA"/>
</dbReference>
<gene>
    <name evidence="2" type="ORF">ALMOND_2B020712</name>
    <name evidence="1" type="ORF">L3X38_006692</name>
</gene>
<organism evidence="2 3">
    <name type="scientific">Prunus dulcis</name>
    <name type="common">Almond</name>
    <name type="synonym">Amygdalus dulcis</name>
    <dbReference type="NCBI Taxonomy" id="3755"/>
    <lineage>
        <taxon>Eukaryota</taxon>
        <taxon>Viridiplantae</taxon>
        <taxon>Streptophyta</taxon>
        <taxon>Embryophyta</taxon>
        <taxon>Tracheophyta</taxon>
        <taxon>Spermatophyta</taxon>
        <taxon>Magnoliopsida</taxon>
        <taxon>eudicotyledons</taxon>
        <taxon>Gunneridae</taxon>
        <taxon>Pentapetalae</taxon>
        <taxon>rosids</taxon>
        <taxon>fabids</taxon>
        <taxon>Rosales</taxon>
        <taxon>Rosaceae</taxon>
        <taxon>Amygdaloideae</taxon>
        <taxon>Amygdaleae</taxon>
        <taxon>Prunus</taxon>
    </lineage>
</organism>
<dbReference type="EMBL" id="CABIKO010000061">
    <property type="protein sequence ID" value="VVA22515.1"/>
    <property type="molecule type" value="Genomic_DNA"/>
</dbReference>
<evidence type="ECO:0000313" key="3">
    <source>
        <dbReference type="Proteomes" id="UP000327085"/>
    </source>
</evidence>
<reference evidence="3" key="2">
    <citation type="journal article" date="2020" name="Plant J.">
        <title>Transposons played a major role in the diversification between the closely related almond and peach genomes: results from the almond genome sequence.</title>
        <authorList>
            <person name="Alioto T."/>
            <person name="Alexiou K.G."/>
            <person name="Bardil A."/>
            <person name="Barteri F."/>
            <person name="Castanera R."/>
            <person name="Cruz F."/>
            <person name="Dhingra A."/>
            <person name="Duval H."/>
            <person name="Fernandez I Marti A."/>
            <person name="Frias L."/>
            <person name="Galan B."/>
            <person name="Garcia J.L."/>
            <person name="Howad W."/>
            <person name="Gomez-Garrido J."/>
            <person name="Gut M."/>
            <person name="Julca I."/>
            <person name="Morata J."/>
            <person name="Puigdomenech P."/>
            <person name="Ribeca P."/>
            <person name="Rubio Cabetas M.J."/>
            <person name="Vlasova A."/>
            <person name="Wirthensohn M."/>
            <person name="Garcia-Mas J."/>
            <person name="Gabaldon T."/>
            <person name="Casacuberta J.M."/>
            <person name="Arus P."/>
        </authorList>
    </citation>
    <scope>NUCLEOTIDE SEQUENCE [LARGE SCALE GENOMIC DNA]</scope>
    <source>
        <strain evidence="3">cv. Texas</strain>
    </source>
</reference>
<dbReference type="AlphaFoldDB" id="A0A5E4F340"/>